<sequence length="347" mass="39860">MDALKLLLCFLISFNIFALEAQVIVLEAPLLSEPALKSKVLQRVRKGKNLYIHNQGIVRSPWEMNYNVNSNGIAIDEPREEVEFLKTFTRSGKVAWIPKKYVKVIYNDARESELKMNPYAKYDPTDYRIEEPLEEGYPLVVQDKARAAISFGIGPASKSGFNYGSNVLEENIGNRYSFVTTYTKKVDFDSFDRFYFGGLLQIHGQRSLYFITNDRTSQETHGEIGIGPYISYDVYRTEDRSLTTYGAFTYNLHRYTVEQATRDENFEERLFSGYSLTPKLGLSYNIRDIIPESKVDFVFGAETNFNLPYSLKTKTPGEIEEFWNNSDQVDFGFSATFSLYLGIVANY</sequence>
<organism evidence="1 2">
    <name type="scientific">Halobacteriovorax marinus (strain ATCC BAA-682 / DSM 15412 / SJ)</name>
    <name type="common">Bacteriovorax marinus</name>
    <dbReference type="NCBI Taxonomy" id="862908"/>
    <lineage>
        <taxon>Bacteria</taxon>
        <taxon>Pseudomonadati</taxon>
        <taxon>Bdellovibrionota</taxon>
        <taxon>Bacteriovoracia</taxon>
        <taxon>Bacteriovoracales</taxon>
        <taxon>Halobacteriovoraceae</taxon>
        <taxon>Halobacteriovorax</taxon>
    </lineage>
</organism>
<evidence type="ECO:0000313" key="2">
    <source>
        <dbReference type="Proteomes" id="UP000008963"/>
    </source>
</evidence>
<dbReference type="OrthoDB" id="5289351at2"/>
<proteinExistence type="predicted"/>
<dbReference type="PATRIC" id="fig|862908.3.peg.397"/>
<name>E1X3Z1_HALMS</name>
<dbReference type="HOGENOM" id="CLU_798691_0_0_7"/>
<accession>E1X3Z1</accession>
<dbReference type="AlphaFoldDB" id="E1X3Z1"/>
<keyword evidence="2" id="KW-1185">Reference proteome</keyword>
<reference evidence="2" key="1">
    <citation type="journal article" date="2013" name="ISME J.">
        <title>A small predatory core genome in the divergent marine Bacteriovorax marinus SJ and the terrestrial Bdellovibrio bacteriovorus.</title>
        <authorList>
            <person name="Crossman L.C."/>
            <person name="Chen H."/>
            <person name="Cerdeno-Tarraga A.M."/>
            <person name="Brooks K."/>
            <person name="Quail M.A."/>
            <person name="Pineiro S.A."/>
            <person name="Hobley L."/>
            <person name="Sockett R.E."/>
            <person name="Bentley S.D."/>
            <person name="Parkhill J."/>
            <person name="Williams H.N."/>
            <person name="Stine O.C."/>
        </authorList>
    </citation>
    <scope>NUCLEOTIDE SEQUENCE [LARGE SCALE GENOMIC DNA]</scope>
    <source>
        <strain evidence="2">ATCC BAA-682 / DSM 15412 / SJ</strain>
    </source>
</reference>
<protein>
    <submittedName>
        <fullName evidence="1">Exported protein</fullName>
    </submittedName>
</protein>
<dbReference type="STRING" id="862908.BMS_0414"/>
<gene>
    <name evidence="1" type="ordered locus">BMS_0414</name>
</gene>
<dbReference type="EMBL" id="FQ312005">
    <property type="protein sequence ID" value="CBW25331.1"/>
    <property type="molecule type" value="Genomic_DNA"/>
</dbReference>
<dbReference type="Proteomes" id="UP000008963">
    <property type="component" value="Chromosome"/>
</dbReference>
<dbReference type="RefSeq" id="WP_014243119.1">
    <property type="nucleotide sequence ID" value="NC_016620.1"/>
</dbReference>
<evidence type="ECO:0000313" key="1">
    <source>
        <dbReference type="EMBL" id="CBW25331.1"/>
    </source>
</evidence>
<dbReference type="KEGG" id="bmx:BMS_0414"/>